<protein>
    <submittedName>
        <fullName evidence="10">Sulfur transport</fullName>
    </submittedName>
</protein>
<evidence type="ECO:0000256" key="8">
    <source>
        <dbReference type="ARBA" id="ARBA00035655"/>
    </source>
</evidence>
<evidence type="ECO:0000256" key="3">
    <source>
        <dbReference type="ARBA" id="ARBA00022475"/>
    </source>
</evidence>
<keyword evidence="5 9" id="KW-0812">Transmembrane</keyword>
<sequence length="187" mass="19976">MEALKQPWPWYLAGPLIGLFVPLLLVLGNRRFGISSSLRHLCAAMGSRLPFFRYNWRAEAWNLAFVLGIAAGGFAAGVLLPHPGPLELSPQTAAALRQMGLSPEGGLVPQELFSWQAVLSWKGFVFLLLGGFLVGFGARWAGGCTSGHAISGLSAFQPPSLLATLGFFLGGLLAAHLILPWALQALR</sequence>
<organism evidence="10 11">
    <name type="scientific">Meiothermus luteus</name>
    <dbReference type="NCBI Taxonomy" id="2026184"/>
    <lineage>
        <taxon>Bacteria</taxon>
        <taxon>Thermotogati</taxon>
        <taxon>Deinococcota</taxon>
        <taxon>Deinococci</taxon>
        <taxon>Thermales</taxon>
        <taxon>Thermaceae</taxon>
        <taxon>Meiothermus</taxon>
    </lineage>
</organism>
<feature type="transmembrane region" description="Helical" evidence="9">
    <location>
        <begin position="12"/>
        <end position="29"/>
    </location>
</feature>
<keyword evidence="3" id="KW-1003">Cell membrane</keyword>
<dbReference type="PANTHER" id="PTHR30574:SF1">
    <property type="entry name" value="SULPHUR TRANSPORT DOMAIN-CONTAINING PROTEIN"/>
    <property type="match status" value="1"/>
</dbReference>
<dbReference type="RefSeq" id="WP_119358910.1">
    <property type="nucleotide sequence ID" value="NZ_QWKZ01000003.1"/>
</dbReference>
<reference evidence="10 11" key="1">
    <citation type="submission" date="2018-08" db="EMBL/GenBank/DDBJ databases">
        <title>Meiothermus luteus KCTC 52599 genome sequencing project.</title>
        <authorList>
            <person name="Da Costa M.S."/>
            <person name="Albuquerque L."/>
            <person name="Raposo P."/>
            <person name="Froufe H.J.C."/>
            <person name="Barroso C.S."/>
            <person name="Egas C."/>
        </authorList>
    </citation>
    <scope>NUCLEOTIDE SEQUENCE [LARGE SCALE GENOMIC DNA]</scope>
    <source>
        <strain evidence="10 11">KCTC 52599</strain>
    </source>
</reference>
<dbReference type="InterPro" id="IPR007272">
    <property type="entry name" value="Sulf_transp_TsuA/YedE"/>
</dbReference>
<proteinExistence type="inferred from homology"/>
<dbReference type="Pfam" id="PF04143">
    <property type="entry name" value="Sulf_transp"/>
    <property type="match status" value="1"/>
</dbReference>
<keyword evidence="11" id="KW-1185">Reference proteome</keyword>
<evidence type="ECO:0000256" key="6">
    <source>
        <dbReference type="ARBA" id="ARBA00022989"/>
    </source>
</evidence>
<keyword evidence="4" id="KW-0997">Cell inner membrane</keyword>
<feature type="transmembrane region" description="Helical" evidence="9">
    <location>
        <begin position="119"/>
        <end position="141"/>
    </location>
</feature>
<dbReference type="Proteomes" id="UP000265800">
    <property type="component" value="Unassembled WGS sequence"/>
</dbReference>
<comment type="caution">
    <text evidence="10">The sequence shown here is derived from an EMBL/GenBank/DDBJ whole genome shotgun (WGS) entry which is preliminary data.</text>
</comment>
<evidence type="ECO:0000256" key="4">
    <source>
        <dbReference type="ARBA" id="ARBA00022519"/>
    </source>
</evidence>
<evidence type="ECO:0000256" key="9">
    <source>
        <dbReference type="SAM" id="Phobius"/>
    </source>
</evidence>
<evidence type="ECO:0000256" key="5">
    <source>
        <dbReference type="ARBA" id="ARBA00022692"/>
    </source>
</evidence>
<evidence type="ECO:0000313" key="10">
    <source>
        <dbReference type="EMBL" id="RIH89946.1"/>
    </source>
</evidence>
<dbReference type="OrthoDB" id="9814020at2"/>
<evidence type="ECO:0000256" key="7">
    <source>
        <dbReference type="ARBA" id="ARBA00023136"/>
    </source>
</evidence>
<evidence type="ECO:0000313" key="11">
    <source>
        <dbReference type="Proteomes" id="UP000265800"/>
    </source>
</evidence>
<keyword evidence="6 9" id="KW-1133">Transmembrane helix</keyword>
<gene>
    <name evidence="10" type="ORF">Mlute_00194</name>
</gene>
<name>A0A399F2P4_9DEIN</name>
<evidence type="ECO:0000256" key="2">
    <source>
        <dbReference type="ARBA" id="ARBA00022448"/>
    </source>
</evidence>
<feature type="transmembrane region" description="Helical" evidence="9">
    <location>
        <begin position="161"/>
        <end position="183"/>
    </location>
</feature>
<accession>A0A399F2P4</accession>
<dbReference type="PANTHER" id="PTHR30574">
    <property type="entry name" value="INNER MEMBRANE PROTEIN YEDE"/>
    <property type="match status" value="1"/>
</dbReference>
<dbReference type="EMBL" id="QWKZ01000003">
    <property type="protein sequence ID" value="RIH89946.1"/>
    <property type="molecule type" value="Genomic_DNA"/>
</dbReference>
<feature type="transmembrane region" description="Helical" evidence="9">
    <location>
        <begin position="60"/>
        <end position="80"/>
    </location>
</feature>
<keyword evidence="7 9" id="KW-0472">Membrane</keyword>
<comment type="subcellular location">
    <subcellularLocation>
        <location evidence="1">Cell inner membrane</location>
        <topology evidence="1">Multi-pass membrane protein</topology>
    </subcellularLocation>
</comment>
<comment type="similarity">
    <text evidence="8">Belongs to the TsuA/YedE (TC 9.B.102) family.</text>
</comment>
<dbReference type="GO" id="GO:0005886">
    <property type="term" value="C:plasma membrane"/>
    <property type="evidence" value="ECO:0007669"/>
    <property type="project" value="UniProtKB-SubCell"/>
</dbReference>
<dbReference type="AlphaFoldDB" id="A0A399F2P4"/>
<keyword evidence="2" id="KW-0813">Transport</keyword>
<evidence type="ECO:0000256" key="1">
    <source>
        <dbReference type="ARBA" id="ARBA00004429"/>
    </source>
</evidence>